<evidence type="ECO:0000313" key="5">
    <source>
        <dbReference type="Proteomes" id="UP000570517"/>
    </source>
</evidence>
<proteinExistence type="inferred from homology"/>
<dbReference type="EMBL" id="JABFYL010000049">
    <property type="protein sequence ID" value="NVN53739.1"/>
    <property type="molecule type" value="Genomic_DNA"/>
</dbReference>
<dbReference type="Proteomes" id="UP000570517">
    <property type="component" value="Unassembled WGS sequence"/>
</dbReference>
<protein>
    <submittedName>
        <fullName evidence="4">Uncharacterized protein</fullName>
    </submittedName>
</protein>
<dbReference type="InterPro" id="IPR000653">
    <property type="entry name" value="DegT/StrS_aminotransferase"/>
</dbReference>
<dbReference type="Pfam" id="PF01041">
    <property type="entry name" value="DegT_DnrJ_EryC1"/>
    <property type="match status" value="1"/>
</dbReference>
<dbReference type="AlphaFoldDB" id="A0A850PTV3"/>
<dbReference type="GO" id="GO:0008483">
    <property type="term" value="F:transaminase activity"/>
    <property type="evidence" value="ECO:0007669"/>
    <property type="project" value="TreeGrafter"/>
</dbReference>
<dbReference type="GO" id="GO:0000271">
    <property type="term" value="P:polysaccharide biosynthetic process"/>
    <property type="evidence" value="ECO:0007669"/>
    <property type="project" value="TreeGrafter"/>
</dbReference>
<accession>A0A850PTV3</accession>
<gene>
    <name evidence="4" type="ORF">HLY00_4090</name>
</gene>
<dbReference type="InterPro" id="IPR015424">
    <property type="entry name" value="PyrdxlP-dep_Trfase"/>
</dbReference>
<keyword evidence="5" id="KW-1185">Reference proteome</keyword>
<dbReference type="PANTHER" id="PTHR30244:SF34">
    <property type="entry name" value="DTDP-4-AMINO-4,6-DIDEOXYGALACTOSE TRANSAMINASE"/>
    <property type="match status" value="1"/>
</dbReference>
<sequence length="387" mass="41665">MNESTPPAGTTPRKLRGRHAPSGRAVPARAVRGFGNRDPGTIWADTKVCLLDSGTSALALAIRHCLIEVPPGATRRVALPAYACPSLVAATLWAGAKPLYYDLDGDLAPDRDGFAECLADEGTAIVHVDMFGADCYPPDHPRVIHDLAQSFAPYKRDWLPTARYTVVSTGRAKPVSLLRGGALLTRAGIVDASFAAEAATSKVEFALRAALYGLSMRPAVLGPLSSIPQLNVGRTEFSPLDDVRRMPVAWTGVFAAAVNQARGRFDTWRDETNSMLELAQQAGMDIPDAVSREANRLPLWRIPVLCPSPDAAAHLASQAWHLGVSRLYGQALPVIMGEAPEDAALQWPGASWIAERLVTLPAHGRLNKRERVELCALLRAHCGEVVR</sequence>
<evidence type="ECO:0000256" key="3">
    <source>
        <dbReference type="SAM" id="MobiDB-lite"/>
    </source>
</evidence>
<name>A0A850PTV3_9MYCO</name>
<dbReference type="GO" id="GO:0030170">
    <property type="term" value="F:pyridoxal phosphate binding"/>
    <property type="evidence" value="ECO:0007669"/>
    <property type="project" value="TreeGrafter"/>
</dbReference>
<reference evidence="4 5" key="1">
    <citation type="submission" date="2020-05" db="EMBL/GenBank/DDBJ databases">
        <title>Draft genome sequence of Mycobacterium hippocampi DL, isolated from European seabass, Dicentrarchus labrax, reared in fish farms.</title>
        <authorList>
            <person name="Stathopoulou P."/>
            <person name="Asimakis E."/>
            <person name="Tzokas K."/>
            <person name="Batargias C."/>
            <person name="Tsiamis G."/>
        </authorList>
    </citation>
    <scope>NUCLEOTIDE SEQUENCE [LARGE SCALE GENOMIC DNA]</scope>
    <source>
        <strain evidence="4 5">DL</strain>
    </source>
</reference>
<dbReference type="PANTHER" id="PTHR30244">
    <property type="entry name" value="TRANSAMINASE"/>
    <property type="match status" value="1"/>
</dbReference>
<evidence type="ECO:0000256" key="1">
    <source>
        <dbReference type="ARBA" id="ARBA00001933"/>
    </source>
</evidence>
<feature type="region of interest" description="Disordered" evidence="3">
    <location>
        <begin position="1"/>
        <end position="24"/>
    </location>
</feature>
<dbReference type="SUPFAM" id="SSF53383">
    <property type="entry name" value="PLP-dependent transferases"/>
    <property type="match status" value="1"/>
</dbReference>
<dbReference type="InterPro" id="IPR015421">
    <property type="entry name" value="PyrdxlP-dep_Trfase_major"/>
</dbReference>
<comment type="cofactor">
    <cofactor evidence="1">
        <name>pyridoxal 5'-phosphate</name>
        <dbReference type="ChEBI" id="CHEBI:597326"/>
    </cofactor>
</comment>
<dbReference type="RefSeq" id="WP_256736443.1">
    <property type="nucleotide sequence ID" value="NZ_JABFYL010000049.1"/>
</dbReference>
<organism evidence="4 5">
    <name type="scientific">Mycolicibacterium hippocampi</name>
    <dbReference type="NCBI Taxonomy" id="659824"/>
    <lineage>
        <taxon>Bacteria</taxon>
        <taxon>Bacillati</taxon>
        <taxon>Actinomycetota</taxon>
        <taxon>Actinomycetes</taxon>
        <taxon>Mycobacteriales</taxon>
        <taxon>Mycobacteriaceae</taxon>
        <taxon>Mycolicibacterium</taxon>
    </lineage>
</organism>
<dbReference type="Gene3D" id="3.40.640.10">
    <property type="entry name" value="Type I PLP-dependent aspartate aminotransferase-like (Major domain)"/>
    <property type="match status" value="1"/>
</dbReference>
<keyword evidence="2" id="KW-0663">Pyridoxal phosphate</keyword>
<evidence type="ECO:0000256" key="2">
    <source>
        <dbReference type="RuleBase" id="RU004508"/>
    </source>
</evidence>
<evidence type="ECO:0000313" key="4">
    <source>
        <dbReference type="EMBL" id="NVN53739.1"/>
    </source>
</evidence>
<comment type="caution">
    <text evidence="4">The sequence shown here is derived from an EMBL/GenBank/DDBJ whole genome shotgun (WGS) entry which is preliminary data.</text>
</comment>
<comment type="similarity">
    <text evidence="2">Belongs to the DegT/DnrJ/EryC1 family.</text>
</comment>